<dbReference type="GeneID" id="33558025"/>
<dbReference type="EMBL" id="NBSH01000009">
    <property type="protein sequence ID" value="ORX35911.1"/>
    <property type="molecule type" value="Genomic_DNA"/>
</dbReference>
<accession>A0A1Y1UCY5</accession>
<dbReference type="AlphaFoldDB" id="A0A1Y1UCY5"/>
<reference evidence="1 2" key="1">
    <citation type="submission" date="2017-03" db="EMBL/GenBank/DDBJ databases">
        <title>Widespread Adenine N6-methylation of Active Genes in Fungi.</title>
        <authorList>
            <consortium name="DOE Joint Genome Institute"/>
            <person name="Mondo S.J."/>
            <person name="Dannebaum R.O."/>
            <person name="Kuo R.C."/>
            <person name="Louie K.B."/>
            <person name="Bewick A.J."/>
            <person name="Labutti K."/>
            <person name="Haridas S."/>
            <person name="Kuo A."/>
            <person name="Salamov A."/>
            <person name="Ahrendt S.R."/>
            <person name="Lau R."/>
            <person name="Bowen B.P."/>
            <person name="Lipzen A."/>
            <person name="Sullivan W."/>
            <person name="Andreopoulos W.B."/>
            <person name="Clum A."/>
            <person name="Lindquist E."/>
            <person name="Daum C."/>
            <person name="Northen T.R."/>
            <person name="Ramamoorthy G."/>
            <person name="Schmitz R.J."/>
            <person name="Gryganskyi A."/>
            <person name="Culley D."/>
            <person name="Magnuson J."/>
            <person name="James T.Y."/>
            <person name="O'Malley M.A."/>
            <person name="Stajich J.E."/>
            <person name="Spatafora J.W."/>
            <person name="Visel A."/>
            <person name="Grigoriev I.V."/>
        </authorList>
    </citation>
    <scope>NUCLEOTIDE SEQUENCE [LARGE SCALE GENOMIC DNA]</scope>
    <source>
        <strain evidence="1 2">NRRL Y-17943</strain>
    </source>
</reference>
<comment type="caution">
    <text evidence="1">The sequence shown here is derived from an EMBL/GenBank/DDBJ whole genome shotgun (WGS) entry which is preliminary data.</text>
</comment>
<protein>
    <submittedName>
        <fullName evidence="1">Uncharacterized protein</fullName>
    </submittedName>
</protein>
<name>A0A1Y1UCY5_9TREE</name>
<dbReference type="InParanoid" id="A0A1Y1UCY5"/>
<evidence type="ECO:0000313" key="1">
    <source>
        <dbReference type="EMBL" id="ORX35911.1"/>
    </source>
</evidence>
<organism evidence="1 2">
    <name type="scientific">Kockovaella imperatae</name>
    <dbReference type="NCBI Taxonomy" id="4999"/>
    <lineage>
        <taxon>Eukaryota</taxon>
        <taxon>Fungi</taxon>
        <taxon>Dikarya</taxon>
        <taxon>Basidiomycota</taxon>
        <taxon>Agaricomycotina</taxon>
        <taxon>Tremellomycetes</taxon>
        <taxon>Tremellales</taxon>
        <taxon>Cuniculitremaceae</taxon>
        <taxon>Kockovaella</taxon>
    </lineage>
</organism>
<dbReference type="Proteomes" id="UP000193218">
    <property type="component" value="Unassembled WGS sequence"/>
</dbReference>
<keyword evidence="2" id="KW-1185">Reference proteome</keyword>
<dbReference type="RefSeq" id="XP_021870040.1">
    <property type="nucleotide sequence ID" value="XM_022016216.1"/>
</dbReference>
<gene>
    <name evidence="1" type="ORF">BD324DRAFT_629518</name>
</gene>
<sequence length="74" mass="8108">MRALSVLSHALTPLGQALSAFRVVVLIGKHSERTIRISCHYHLMVLSSIASPLRKDARDDGVTDVEEGVSKCHK</sequence>
<proteinExistence type="predicted"/>
<evidence type="ECO:0000313" key="2">
    <source>
        <dbReference type="Proteomes" id="UP000193218"/>
    </source>
</evidence>